<feature type="transmembrane region" description="Helical" evidence="2">
    <location>
        <begin position="425"/>
        <end position="444"/>
    </location>
</feature>
<dbReference type="Proteomes" id="UP000289738">
    <property type="component" value="Chromosome A01"/>
</dbReference>
<feature type="region of interest" description="Disordered" evidence="1">
    <location>
        <begin position="169"/>
        <end position="257"/>
    </location>
</feature>
<name>A0A445EL41_ARAHY</name>
<feature type="compositionally biased region" description="Basic and acidic residues" evidence="1">
    <location>
        <begin position="195"/>
        <end position="207"/>
    </location>
</feature>
<feature type="region of interest" description="Disordered" evidence="1">
    <location>
        <begin position="367"/>
        <end position="407"/>
    </location>
</feature>
<evidence type="ECO:0000256" key="1">
    <source>
        <dbReference type="SAM" id="MobiDB-lite"/>
    </source>
</evidence>
<keyword evidence="5" id="KW-1185">Reference proteome</keyword>
<evidence type="ECO:0000259" key="3">
    <source>
        <dbReference type="Pfam" id="PF10536"/>
    </source>
</evidence>
<proteinExistence type="predicted"/>
<keyword evidence="2" id="KW-1133">Transmembrane helix</keyword>
<feature type="compositionally biased region" description="Basic residues" evidence="1">
    <location>
        <begin position="178"/>
        <end position="194"/>
    </location>
</feature>
<evidence type="ECO:0000313" key="4">
    <source>
        <dbReference type="EMBL" id="RYR76082.1"/>
    </source>
</evidence>
<feature type="domain" description="Aminotransferase-like plant mobile" evidence="3">
    <location>
        <begin position="6"/>
        <end position="122"/>
    </location>
</feature>
<dbReference type="AlphaFoldDB" id="A0A445EL41"/>
<accession>A0A445EL41</accession>
<gene>
    <name evidence="4" type="ORF">Ahy_A01g000676</name>
</gene>
<protein>
    <recommendedName>
        <fullName evidence="3">Aminotransferase-like plant mobile domain-containing protein</fullName>
    </recommendedName>
</protein>
<keyword evidence="2" id="KW-0472">Membrane</keyword>
<evidence type="ECO:0000256" key="2">
    <source>
        <dbReference type="SAM" id="Phobius"/>
    </source>
</evidence>
<reference evidence="4 5" key="1">
    <citation type="submission" date="2019-01" db="EMBL/GenBank/DDBJ databases">
        <title>Sequencing of cultivated peanut Arachis hypogaea provides insights into genome evolution and oil improvement.</title>
        <authorList>
            <person name="Chen X."/>
        </authorList>
    </citation>
    <scope>NUCLEOTIDE SEQUENCE [LARGE SCALE GENOMIC DNA]</scope>
    <source>
        <strain evidence="5">cv. Fuhuasheng</strain>
        <tissue evidence="4">Leaves</tissue>
    </source>
</reference>
<keyword evidence="2" id="KW-0812">Transmembrane</keyword>
<organism evidence="4 5">
    <name type="scientific">Arachis hypogaea</name>
    <name type="common">Peanut</name>
    <dbReference type="NCBI Taxonomy" id="3818"/>
    <lineage>
        <taxon>Eukaryota</taxon>
        <taxon>Viridiplantae</taxon>
        <taxon>Streptophyta</taxon>
        <taxon>Embryophyta</taxon>
        <taxon>Tracheophyta</taxon>
        <taxon>Spermatophyta</taxon>
        <taxon>Magnoliopsida</taxon>
        <taxon>eudicotyledons</taxon>
        <taxon>Gunneridae</taxon>
        <taxon>Pentapetalae</taxon>
        <taxon>rosids</taxon>
        <taxon>fabids</taxon>
        <taxon>Fabales</taxon>
        <taxon>Fabaceae</taxon>
        <taxon>Papilionoideae</taxon>
        <taxon>50 kb inversion clade</taxon>
        <taxon>dalbergioids sensu lato</taxon>
        <taxon>Dalbergieae</taxon>
        <taxon>Pterocarpus clade</taxon>
        <taxon>Arachis</taxon>
    </lineage>
</organism>
<evidence type="ECO:0000313" key="5">
    <source>
        <dbReference type="Proteomes" id="UP000289738"/>
    </source>
</evidence>
<dbReference type="Pfam" id="PF10536">
    <property type="entry name" value="PMD"/>
    <property type="match status" value="1"/>
</dbReference>
<dbReference type="InterPro" id="IPR019557">
    <property type="entry name" value="AminoTfrase-like_pln_mobile"/>
</dbReference>
<comment type="caution">
    <text evidence="4">The sequence shown here is derived from an EMBL/GenBank/DDBJ whole genome shotgun (WGS) entry which is preliminary data.</text>
</comment>
<dbReference type="EMBL" id="SDMP01000001">
    <property type="protein sequence ID" value="RYR76082.1"/>
    <property type="molecule type" value="Genomic_DNA"/>
</dbReference>
<sequence length="461" mass="50934">MSSCICVEWTPYADPQLVGLVPSVIAEADASAAVVCLLFCFAIVEWHQVDRVFRQFGGLQHIPTRPLNIDDMHRLDGRFGRGEWFSQLLGGWHEMWDARADHRLPIYHHIDLCASLPYMTWYLQWAQTELFGLGDQHLVPAGVVLEDLPIHHPLAPDLHQSDDGHLLELRPAAGAGRGRGRGRARGRSRRGGGRKRQDPDEVSRQRDPVSPPTHGAEDAGQTVGSVSEPVPSDYLSLRPPGSHHSEAGTSHQGSRPEASVHFDIGTQFQIPFSPSNLGPQLDYQPILDTQDMIDVTLMVPNWMTGALQGGENGFGDMLTMPQQTQPFSQMHTIPPQSAYLPRHVDTDQSSGSSSTVDYATMRDQMSTPALGPVPPLGRGRRDVRPPPCGTGGCLDPRPHGQHAGPRGGRRGQVHLLFLVTIIKDFGWFFISIVSIIGVDFILLYHRIFDGRTVMTFKTVIH</sequence>